<proteinExistence type="predicted"/>
<gene>
    <name evidence="1" type="ORF">MKW94_028788</name>
</gene>
<dbReference type="AlphaFoldDB" id="A0AA41SEB7"/>
<name>A0AA41SEB7_PAPNU</name>
<evidence type="ECO:0000313" key="2">
    <source>
        <dbReference type="Proteomes" id="UP001177140"/>
    </source>
</evidence>
<protein>
    <submittedName>
        <fullName evidence="1">Uncharacterized protein</fullName>
    </submittedName>
</protein>
<feature type="non-terminal residue" evidence="1">
    <location>
        <position position="1"/>
    </location>
</feature>
<organism evidence="1 2">
    <name type="scientific">Papaver nudicaule</name>
    <name type="common">Iceland poppy</name>
    <dbReference type="NCBI Taxonomy" id="74823"/>
    <lineage>
        <taxon>Eukaryota</taxon>
        <taxon>Viridiplantae</taxon>
        <taxon>Streptophyta</taxon>
        <taxon>Embryophyta</taxon>
        <taxon>Tracheophyta</taxon>
        <taxon>Spermatophyta</taxon>
        <taxon>Magnoliopsida</taxon>
        <taxon>Ranunculales</taxon>
        <taxon>Papaveraceae</taxon>
        <taxon>Papaveroideae</taxon>
        <taxon>Papaver</taxon>
    </lineage>
</organism>
<comment type="caution">
    <text evidence="1">The sequence shown here is derived from an EMBL/GenBank/DDBJ whole genome shotgun (WGS) entry which is preliminary data.</text>
</comment>
<dbReference type="Proteomes" id="UP001177140">
    <property type="component" value="Unassembled WGS sequence"/>
</dbReference>
<feature type="non-terminal residue" evidence="1">
    <location>
        <position position="70"/>
    </location>
</feature>
<evidence type="ECO:0000313" key="1">
    <source>
        <dbReference type="EMBL" id="MCL7033420.1"/>
    </source>
</evidence>
<reference evidence="1" key="1">
    <citation type="submission" date="2022-03" db="EMBL/GenBank/DDBJ databases">
        <title>A functionally conserved STORR gene fusion in Papaver species that diverged 16.8 million years ago.</title>
        <authorList>
            <person name="Catania T."/>
        </authorList>
    </citation>
    <scope>NUCLEOTIDE SEQUENCE</scope>
    <source>
        <strain evidence="1">S-191538</strain>
    </source>
</reference>
<sequence>CINAVIAGCEFVRFEREQQQSQSLSNGHVEDTRESDINNHLLVEGNIKFAMHVFVKCASGIILDSSNDSN</sequence>
<dbReference type="EMBL" id="JAJJMA010134413">
    <property type="protein sequence ID" value="MCL7033420.1"/>
    <property type="molecule type" value="Genomic_DNA"/>
</dbReference>
<accession>A0AA41SEB7</accession>
<keyword evidence="2" id="KW-1185">Reference proteome</keyword>